<dbReference type="SUPFAM" id="SSF81383">
    <property type="entry name" value="F-box domain"/>
    <property type="match status" value="1"/>
</dbReference>
<reference evidence="2 3" key="1">
    <citation type="submission" date="2019-06" db="EMBL/GenBank/DDBJ databases">
        <authorList>
            <person name="Palmer J.M."/>
        </authorList>
    </citation>
    <scope>NUCLEOTIDE SEQUENCE [LARGE SCALE GENOMIC DNA]</scope>
    <source>
        <strain evidence="2 3">TWF102</strain>
    </source>
</reference>
<comment type="caution">
    <text evidence="2">The sequence shown here is derived from an EMBL/GenBank/DDBJ whole genome shotgun (WGS) entry which is preliminary data.</text>
</comment>
<evidence type="ECO:0000313" key="2">
    <source>
        <dbReference type="EMBL" id="KAF3105317.1"/>
    </source>
</evidence>
<dbReference type="PROSITE" id="PS50181">
    <property type="entry name" value="FBOX"/>
    <property type="match status" value="1"/>
</dbReference>
<dbReference type="InterPro" id="IPR036047">
    <property type="entry name" value="F-box-like_dom_sf"/>
</dbReference>
<feature type="domain" description="F-box" evidence="1">
    <location>
        <begin position="1"/>
        <end position="38"/>
    </location>
</feature>
<evidence type="ECO:0000259" key="1">
    <source>
        <dbReference type="PROSITE" id="PS50181"/>
    </source>
</evidence>
<name>A0A7C8NSL4_ORBOL</name>
<evidence type="ECO:0000313" key="3">
    <source>
        <dbReference type="Proteomes" id="UP000475325"/>
    </source>
</evidence>
<dbReference type="Proteomes" id="UP000475325">
    <property type="component" value="Unassembled WGS sequence"/>
</dbReference>
<accession>A0A7C8NSL4</accession>
<dbReference type="Pfam" id="PF00646">
    <property type="entry name" value="F-box"/>
    <property type="match status" value="1"/>
</dbReference>
<dbReference type="CDD" id="cd09917">
    <property type="entry name" value="F-box_SF"/>
    <property type="match status" value="1"/>
</dbReference>
<dbReference type="AlphaFoldDB" id="A0A7C8NSL4"/>
<gene>
    <name evidence="2" type="ORF">TWF102_002247</name>
</gene>
<protein>
    <recommendedName>
        <fullName evidence="1">F-box domain-containing protein</fullName>
    </recommendedName>
</protein>
<dbReference type="InterPro" id="IPR001810">
    <property type="entry name" value="F-box_dom"/>
</dbReference>
<dbReference type="EMBL" id="WIQW01000014">
    <property type="protein sequence ID" value="KAF3105317.1"/>
    <property type="molecule type" value="Genomic_DNA"/>
</dbReference>
<proteinExistence type="predicted"/>
<sequence length="176" mass="20259">MTTILSLPNEILLNITDRLSYASFRSLSMTCRSFRILLPLPRPNCTIHDLLEIETWTEYHPAKDRQLGSQQPNSDDYFACSLCLKIKSSDNFSDRMMKGHRGKFANGSDIDSHRRFCIPCGVQRNLYPPGVKLWYGGGKRCFGFVCKVCHRFEGVQVEDFEHKNRLMCEEPTCPLC</sequence>
<organism evidence="2 3">
    <name type="scientific">Orbilia oligospora</name>
    <name type="common">Nematode-trapping fungus</name>
    <name type="synonym">Arthrobotrys oligospora</name>
    <dbReference type="NCBI Taxonomy" id="2813651"/>
    <lineage>
        <taxon>Eukaryota</taxon>
        <taxon>Fungi</taxon>
        <taxon>Dikarya</taxon>
        <taxon>Ascomycota</taxon>
        <taxon>Pezizomycotina</taxon>
        <taxon>Orbiliomycetes</taxon>
        <taxon>Orbiliales</taxon>
        <taxon>Orbiliaceae</taxon>
        <taxon>Orbilia</taxon>
    </lineage>
</organism>